<keyword evidence="1" id="KW-0121">Carboxypeptidase</keyword>
<sequence length="103" mass="12349">MSQVIEKYAEVVTTQHFLGMTYETWPMYYLKINKPSNSPKKIIWMDWNSCQRMDCPLLFANALGAEECLLFIFKLFDRKYENFVLCVNLIESWQHFRIPAEKL</sequence>
<evidence type="ECO:0000313" key="2">
    <source>
        <dbReference type="Proteomes" id="UP000001075"/>
    </source>
</evidence>
<proteinExistence type="predicted"/>
<organism evidence="1 2">
    <name type="scientific">Cricetulus griseus</name>
    <name type="common">Chinese hamster</name>
    <name type="synonym">Cricetulus barabensis griseus</name>
    <dbReference type="NCBI Taxonomy" id="10029"/>
    <lineage>
        <taxon>Eukaryota</taxon>
        <taxon>Metazoa</taxon>
        <taxon>Chordata</taxon>
        <taxon>Craniata</taxon>
        <taxon>Vertebrata</taxon>
        <taxon>Euteleostomi</taxon>
        <taxon>Mammalia</taxon>
        <taxon>Eutheria</taxon>
        <taxon>Euarchontoglires</taxon>
        <taxon>Glires</taxon>
        <taxon>Rodentia</taxon>
        <taxon>Myomorpha</taxon>
        <taxon>Muroidea</taxon>
        <taxon>Cricetidae</taxon>
        <taxon>Cricetinae</taxon>
        <taxon>Cricetulus</taxon>
    </lineage>
</organism>
<dbReference type="EMBL" id="JH000298">
    <property type="protein sequence ID" value="EGW02340.1"/>
    <property type="molecule type" value="Genomic_DNA"/>
</dbReference>
<dbReference type="AlphaFoldDB" id="G3HDK3"/>
<accession>G3HDK3</accession>
<name>G3HDK3_CRIGR</name>
<dbReference type="Proteomes" id="UP000001075">
    <property type="component" value="Unassembled WGS sequence"/>
</dbReference>
<reference evidence="2" key="1">
    <citation type="journal article" date="2011" name="Nat. Biotechnol.">
        <title>The genomic sequence of the Chinese hamster ovary (CHO)-K1 cell line.</title>
        <authorList>
            <person name="Xu X."/>
            <person name="Nagarajan H."/>
            <person name="Lewis N.E."/>
            <person name="Pan S."/>
            <person name="Cai Z."/>
            <person name="Liu X."/>
            <person name="Chen W."/>
            <person name="Xie M."/>
            <person name="Wang W."/>
            <person name="Hammond S."/>
            <person name="Andersen M.R."/>
            <person name="Neff N."/>
            <person name="Passarelli B."/>
            <person name="Koh W."/>
            <person name="Fan H.C."/>
            <person name="Wang J."/>
            <person name="Gui Y."/>
            <person name="Lee K.H."/>
            <person name="Betenbaugh M.J."/>
            <person name="Quake S.R."/>
            <person name="Famili I."/>
            <person name="Palsson B.O."/>
            <person name="Wang J."/>
        </authorList>
    </citation>
    <scope>NUCLEOTIDE SEQUENCE [LARGE SCALE GENOMIC DNA]</scope>
    <source>
        <strain evidence="2">CHO K1 cell line</strain>
    </source>
</reference>
<dbReference type="GO" id="GO:0004180">
    <property type="term" value="F:carboxypeptidase activity"/>
    <property type="evidence" value="ECO:0007669"/>
    <property type="project" value="UniProtKB-KW"/>
</dbReference>
<protein>
    <submittedName>
        <fullName evidence="1">Carboxypeptidase O</fullName>
    </submittedName>
</protein>
<dbReference type="STRING" id="10029.G3HDK3"/>
<evidence type="ECO:0000313" key="1">
    <source>
        <dbReference type="EMBL" id="EGW02340.1"/>
    </source>
</evidence>
<dbReference type="PaxDb" id="10029-XP_007619026.1"/>
<keyword evidence="1" id="KW-0378">Hydrolase</keyword>
<dbReference type="eggNOG" id="KOG2650">
    <property type="taxonomic scope" value="Eukaryota"/>
</dbReference>
<keyword evidence="1" id="KW-0645">Protease</keyword>
<gene>
    <name evidence="1" type="ORF">I79_008586</name>
</gene>
<dbReference type="InParanoid" id="G3HDK3"/>